<dbReference type="PANTHER" id="PTHR46148:SF59">
    <property type="entry name" value="NUCLEOTIDYLTRANSFERASE, RIBONUCLEASE H"/>
    <property type="match status" value="1"/>
</dbReference>
<organism evidence="1 2">
    <name type="scientific">Tanacetum coccineum</name>
    <dbReference type="NCBI Taxonomy" id="301880"/>
    <lineage>
        <taxon>Eukaryota</taxon>
        <taxon>Viridiplantae</taxon>
        <taxon>Streptophyta</taxon>
        <taxon>Embryophyta</taxon>
        <taxon>Tracheophyta</taxon>
        <taxon>Spermatophyta</taxon>
        <taxon>Magnoliopsida</taxon>
        <taxon>eudicotyledons</taxon>
        <taxon>Gunneridae</taxon>
        <taxon>Pentapetalae</taxon>
        <taxon>asterids</taxon>
        <taxon>campanulids</taxon>
        <taxon>Asterales</taxon>
        <taxon>Asteraceae</taxon>
        <taxon>Asteroideae</taxon>
        <taxon>Anthemideae</taxon>
        <taxon>Anthemidinae</taxon>
        <taxon>Tanacetum</taxon>
    </lineage>
</organism>
<dbReference type="SUPFAM" id="SSF53098">
    <property type="entry name" value="Ribonuclease H-like"/>
    <property type="match status" value="1"/>
</dbReference>
<reference evidence="1" key="1">
    <citation type="journal article" date="2022" name="Int. J. Mol. Sci.">
        <title>Draft Genome of Tanacetum Coccineum: Genomic Comparison of Closely Related Tanacetum-Family Plants.</title>
        <authorList>
            <person name="Yamashiro T."/>
            <person name="Shiraishi A."/>
            <person name="Nakayama K."/>
            <person name="Satake H."/>
        </authorList>
    </citation>
    <scope>NUCLEOTIDE SEQUENCE</scope>
</reference>
<keyword evidence="1" id="KW-0808">Transferase</keyword>
<protein>
    <submittedName>
        <fullName evidence="1">Reverse transcriptase domain-containing protein</fullName>
    </submittedName>
</protein>
<reference evidence="1" key="2">
    <citation type="submission" date="2022-01" db="EMBL/GenBank/DDBJ databases">
        <authorList>
            <person name="Yamashiro T."/>
            <person name="Shiraishi A."/>
            <person name="Satake H."/>
            <person name="Nakayama K."/>
        </authorList>
    </citation>
    <scope>NUCLEOTIDE SEQUENCE</scope>
</reference>
<name>A0ABQ5HZN6_9ASTR</name>
<sequence>MVVVLVTVMKWRWWRRCGGFGGDGEWRVRESVHGDRIDRPTRSLFGLAGKIPPEKFSGGGARWPAVGGGGRLIWGRRERLLPSINVNAAKVYTAMGSNTREEDLQRRCATYRSLVELHAWYKESGLRGSFVSHSDISSKQTELKRSKELSDSTDSKFTSRFWWSLQKALGTQLDMSTAYHPQTDGQSKRTIQTLEDMLRACVIDFGVGVQEIQGIHNTFHVSNLKKCFSDESLIIPLDEIQLDDKLHFIEEPVEIMDCEVKLVRLGFGKVDLGTVLGTCGELDGAVSPLDE</sequence>
<dbReference type="EMBL" id="BQNB010020191">
    <property type="protein sequence ID" value="GJT93309.1"/>
    <property type="molecule type" value="Genomic_DNA"/>
</dbReference>
<dbReference type="Gene3D" id="3.30.420.10">
    <property type="entry name" value="Ribonuclease H-like superfamily/Ribonuclease H"/>
    <property type="match status" value="1"/>
</dbReference>
<dbReference type="Proteomes" id="UP001151760">
    <property type="component" value="Unassembled WGS sequence"/>
</dbReference>
<dbReference type="InterPro" id="IPR036397">
    <property type="entry name" value="RNaseH_sf"/>
</dbReference>
<gene>
    <name evidence="1" type="ORF">Tco_1082154</name>
</gene>
<comment type="caution">
    <text evidence="1">The sequence shown here is derived from an EMBL/GenBank/DDBJ whole genome shotgun (WGS) entry which is preliminary data.</text>
</comment>
<proteinExistence type="predicted"/>
<keyword evidence="1" id="KW-0695">RNA-directed DNA polymerase</keyword>
<keyword evidence="1" id="KW-0548">Nucleotidyltransferase</keyword>
<evidence type="ECO:0000313" key="1">
    <source>
        <dbReference type="EMBL" id="GJT93309.1"/>
    </source>
</evidence>
<evidence type="ECO:0000313" key="2">
    <source>
        <dbReference type="Proteomes" id="UP001151760"/>
    </source>
</evidence>
<keyword evidence="2" id="KW-1185">Reference proteome</keyword>
<dbReference type="PANTHER" id="PTHR46148">
    <property type="entry name" value="CHROMO DOMAIN-CONTAINING PROTEIN"/>
    <property type="match status" value="1"/>
</dbReference>
<dbReference type="GO" id="GO:0003964">
    <property type="term" value="F:RNA-directed DNA polymerase activity"/>
    <property type="evidence" value="ECO:0007669"/>
    <property type="project" value="UniProtKB-KW"/>
</dbReference>
<dbReference type="InterPro" id="IPR012337">
    <property type="entry name" value="RNaseH-like_sf"/>
</dbReference>
<accession>A0ABQ5HZN6</accession>